<keyword evidence="1" id="KW-0732">Signal</keyword>
<feature type="chain" id="PRO_5008404801" evidence="1">
    <location>
        <begin position="19"/>
        <end position="138"/>
    </location>
</feature>
<dbReference type="InterPro" id="IPR036728">
    <property type="entry name" value="PBP_GOBP_sf"/>
</dbReference>
<reference evidence="2" key="2">
    <citation type="submission" date="2020-05" db="UniProtKB">
        <authorList>
            <consortium name="EnsemblMetazoa"/>
        </authorList>
    </citation>
    <scope>IDENTIFICATION</scope>
    <source>
        <strain evidence="2">IAEA</strain>
    </source>
</reference>
<evidence type="ECO:0000313" key="2">
    <source>
        <dbReference type="EnsemblMetazoa" id="GPPI028521-PA"/>
    </source>
</evidence>
<dbReference type="AlphaFoldDB" id="A0A1B0BFM5"/>
<evidence type="ECO:0000313" key="3">
    <source>
        <dbReference type="Proteomes" id="UP000092460"/>
    </source>
</evidence>
<dbReference type="CDD" id="cd23992">
    <property type="entry name" value="PBP_GOBP"/>
    <property type="match status" value="1"/>
</dbReference>
<protein>
    <submittedName>
        <fullName evidence="2">Uncharacterized protein</fullName>
    </submittedName>
</protein>
<keyword evidence="3" id="KW-1185">Reference proteome</keyword>
<proteinExistence type="predicted"/>
<dbReference type="VEuPathDB" id="VectorBase:GPPI028521"/>
<dbReference type="Pfam" id="PF01395">
    <property type="entry name" value="PBP_GOBP"/>
    <property type="match status" value="1"/>
</dbReference>
<dbReference type="Gene3D" id="1.10.238.20">
    <property type="entry name" value="Pheromone/general odorant binding protein domain"/>
    <property type="match status" value="1"/>
</dbReference>
<organism evidence="2 3">
    <name type="scientific">Glossina palpalis gambiensis</name>
    <dbReference type="NCBI Taxonomy" id="67801"/>
    <lineage>
        <taxon>Eukaryota</taxon>
        <taxon>Metazoa</taxon>
        <taxon>Ecdysozoa</taxon>
        <taxon>Arthropoda</taxon>
        <taxon>Hexapoda</taxon>
        <taxon>Insecta</taxon>
        <taxon>Pterygota</taxon>
        <taxon>Neoptera</taxon>
        <taxon>Endopterygota</taxon>
        <taxon>Diptera</taxon>
        <taxon>Brachycera</taxon>
        <taxon>Muscomorpha</taxon>
        <taxon>Hippoboscoidea</taxon>
        <taxon>Glossinidae</taxon>
        <taxon>Glossina</taxon>
    </lineage>
</organism>
<dbReference type="Proteomes" id="UP000092460">
    <property type="component" value="Unassembled WGS sequence"/>
</dbReference>
<name>A0A1B0BFM5_9MUSC</name>
<sequence>MKVFTVFLVFMIIGSTSAFRIIHRTLTKLFECQKRENVPMQDWFAGNLPGSDLTKLVPNHKCAVYCQNEAFGLTTNGVLNPEAILRFLPELEKIYNVADMVRYCQHAGASNNCEGALKLNICFENYRLPTNNSSIEKS</sequence>
<dbReference type="SUPFAM" id="SSF47565">
    <property type="entry name" value="Insect pheromone/odorant-binding proteins"/>
    <property type="match status" value="1"/>
</dbReference>
<dbReference type="EMBL" id="JXJN01013593">
    <property type="status" value="NOT_ANNOTATED_CDS"/>
    <property type="molecule type" value="Genomic_DNA"/>
</dbReference>
<dbReference type="STRING" id="67801.A0A1B0BFM5"/>
<accession>A0A1B0BFM5</accession>
<dbReference type="GO" id="GO:0005549">
    <property type="term" value="F:odorant binding"/>
    <property type="evidence" value="ECO:0007669"/>
    <property type="project" value="InterPro"/>
</dbReference>
<reference evidence="3" key="1">
    <citation type="submission" date="2015-01" db="EMBL/GenBank/DDBJ databases">
        <authorList>
            <person name="Aksoy S."/>
            <person name="Warren W."/>
            <person name="Wilson R.K."/>
        </authorList>
    </citation>
    <scope>NUCLEOTIDE SEQUENCE [LARGE SCALE GENOMIC DNA]</scope>
    <source>
        <strain evidence="3">IAEA</strain>
    </source>
</reference>
<dbReference type="InterPro" id="IPR006170">
    <property type="entry name" value="PBP/GOBP"/>
</dbReference>
<evidence type="ECO:0000256" key="1">
    <source>
        <dbReference type="SAM" id="SignalP"/>
    </source>
</evidence>
<dbReference type="EnsemblMetazoa" id="GPPI028521-RA">
    <property type="protein sequence ID" value="GPPI028521-PA"/>
    <property type="gene ID" value="GPPI028521"/>
</dbReference>
<feature type="signal peptide" evidence="1">
    <location>
        <begin position="1"/>
        <end position="18"/>
    </location>
</feature>